<feature type="compositionally biased region" description="Pro residues" evidence="1">
    <location>
        <begin position="152"/>
        <end position="182"/>
    </location>
</feature>
<dbReference type="SMART" id="SM00460">
    <property type="entry name" value="TGc"/>
    <property type="match status" value="1"/>
</dbReference>
<evidence type="ECO:0000313" key="3">
    <source>
        <dbReference type="EMBL" id="KAJ6257078.1"/>
    </source>
</evidence>
<feature type="compositionally biased region" description="Pro residues" evidence="1">
    <location>
        <begin position="209"/>
        <end position="224"/>
    </location>
</feature>
<dbReference type="GO" id="GO:0005737">
    <property type="term" value="C:cytoplasm"/>
    <property type="evidence" value="ECO:0007669"/>
    <property type="project" value="TreeGrafter"/>
</dbReference>
<dbReference type="InterPro" id="IPR038765">
    <property type="entry name" value="Papain-like_cys_pep_sf"/>
</dbReference>
<dbReference type="PRINTS" id="PR01217">
    <property type="entry name" value="PRICHEXTENSN"/>
</dbReference>
<organism evidence="3 4">
    <name type="scientific">Drechslerella dactyloides</name>
    <name type="common">Nematode-trapping fungus</name>
    <name type="synonym">Arthrobotrys dactyloides</name>
    <dbReference type="NCBI Taxonomy" id="74499"/>
    <lineage>
        <taxon>Eukaryota</taxon>
        <taxon>Fungi</taxon>
        <taxon>Dikarya</taxon>
        <taxon>Ascomycota</taxon>
        <taxon>Pezizomycotina</taxon>
        <taxon>Orbiliomycetes</taxon>
        <taxon>Orbiliales</taxon>
        <taxon>Orbiliaceae</taxon>
        <taxon>Drechslerella</taxon>
    </lineage>
</organism>
<dbReference type="SUPFAM" id="SSF54001">
    <property type="entry name" value="Cysteine proteinases"/>
    <property type="match status" value="1"/>
</dbReference>
<dbReference type="PANTHER" id="PTHR46333">
    <property type="entry name" value="CYTOKINESIS PROTEIN 3"/>
    <property type="match status" value="1"/>
</dbReference>
<accession>A0AAD6NHS8</accession>
<feature type="compositionally biased region" description="Pro residues" evidence="1">
    <location>
        <begin position="298"/>
        <end position="316"/>
    </location>
</feature>
<feature type="region of interest" description="Disordered" evidence="1">
    <location>
        <begin position="148"/>
        <end position="416"/>
    </location>
</feature>
<proteinExistence type="predicted"/>
<feature type="compositionally biased region" description="Pro residues" evidence="1">
    <location>
        <begin position="271"/>
        <end position="281"/>
    </location>
</feature>
<evidence type="ECO:0000259" key="2">
    <source>
        <dbReference type="SMART" id="SM00460"/>
    </source>
</evidence>
<protein>
    <recommendedName>
        <fullName evidence="2">Transglutaminase-like domain-containing protein</fullName>
    </recommendedName>
</protein>
<feature type="compositionally biased region" description="Polar residues" evidence="1">
    <location>
        <begin position="336"/>
        <end position="357"/>
    </location>
</feature>
<reference evidence="3" key="1">
    <citation type="submission" date="2023-01" db="EMBL/GenBank/DDBJ databases">
        <title>The chitinases involved in constricting ring structure development in the nematode-trapping fungus Drechslerella dactyloides.</title>
        <authorList>
            <person name="Wang R."/>
            <person name="Zhang L."/>
            <person name="Tang P."/>
            <person name="Li S."/>
            <person name="Liang L."/>
        </authorList>
    </citation>
    <scope>NUCLEOTIDE SEQUENCE</scope>
    <source>
        <strain evidence="3">YMF1.00031</strain>
    </source>
</reference>
<feature type="compositionally biased region" description="Low complexity" evidence="1">
    <location>
        <begin position="191"/>
        <end position="204"/>
    </location>
</feature>
<dbReference type="PANTHER" id="PTHR46333:SF5">
    <property type="entry name" value="TRANSGLUTAMINASE-LIKE DOMAIN-CONTAINING PROTEIN"/>
    <property type="match status" value="1"/>
</dbReference>
<evidence type="ECO:0000256" key="1">
    <source>
        <dbReference type="SAM" id="MobiDB-lite"/>
    </source>
</evidence>
<dbReference type="EMBL" id="JAQGDS010000011">
    <property type="protein sequence ID" value="KAJ6257078.1"/>
    <property type="molecule type" value="Genomic_DNA"/>
</dbReference>
<dbReference type="Pfam" id="PF01841">
    <property type="entry name" value="Transglut_core"/>
    <property type="match status" value="1"/>
</dbReference>
<feature type="domain" description="Transglutaminase-like" evidence="2">
    <location>
        <begin position="504"/>
        <end position="576"/>
    </location>
</feature>
<dbReference type="Proteomes" id="UP001221413">
    <property type="component" value="Unassembled WGS sequence"/>
</dbReference>
<feature type="compositionally biased region" description="Low complexity" evidence="1">
    <location>
        <begin position="240"/>
        <end position="255"/>
    </location>
</feature>
<evidence type="ECO:0000313" key="4">
    <source>
        <dbReference type="Proteomes" id="UP001221413"/>
    </source>
</evidence>
<dbReference type="AlphaFoldDB" id="A0AAD6NHS8"/>
<gene>
    <name evidence="3" type="ORF">Dda_7963</name>
</gene>
<dbReference type="InterPro" id="IPR002931">
    <property type="entry name" value="Transglutaminase-like"/>
</dbReference>
<dbReference type="Gene3D" id="3.10.620.30">
    <property type="match status" value="1"/>
</dbReference>
<name>A0AAD6NHS8_DREDA</name>
<dbReference type="InterPro" id="IPR052557">
    <property type="entry name" value="CAP/Cytokinesis_protein"/>
</dbReference>
<comment type="caution">
    <text evidence="3">The sequence shown here is derived from an EMBL/GenBank/DDBJ whole genome shotgun (WGS) entry which is preliminary data.</text>
</comment>
<keyword evidence="4" id="KW-1185">Reference proteome</keyword>
<feature type="compositionally biased region" description="Polar residues" evidence="1">
    <location>
        <begin position="256"/>
        <end position="265"/>
    </location>
</feature>
<sequence>MTWLNGTAHHAAFVRLYDETRGSDWLWDLPVRSSCPMPGGGWARGVVVVEMRETAARKEKEAVTVRTDTICRPASLVLTSDRRPSALYNGARPPSRDLLSTASSSISSSIIALHLHRRRAASSPGPFASMEVAEPVSIAQRKAALTMGHIRPGPPLSTPGSRGPPPPPPARPPRAPSSGPPDLPKRPPPRYTSSESSESSPRTSVDGPPARPPLPSRPPLPPRTSQPAPTSTGPPPLPGRPKQAPSPARPVAPARNSTWHNQTTDKNTHRLPPPDAIPPPISSNSWSKNPDPALKSLPKPPPRKLGPSVPFRPKPLPRIGSEPSPEAPREPPNLPDRTNSSPHLSLQRTPVNTNRSPYNILEGGFGGKKGKLPSPPRTPELPADNVAAPHDPTPPPINIGTKPKPGGPPPLPAARPTVSHAQSVQRTNGVCLKCRDFSQPDAHAAMFPRHAYNDVQRLALDLTAPFESATDKARVIFTWLHHNVVYDVQGFFNNTVKPSTPASTLKTGLAVCEGYAGLFAAMAVYAGLEAIVVSGHGKGYGWTETDKSYVPPFKGNHAWNACRIDGGEWHLIDPCWGAGHLDSQKNTYNQTFDPEHFTGTNEEFGKRHYPAESEYQFLDRPITWEQYFLMQEDAPTMFCHMSNAEFNYGKNTVEPRQRVLSPYKRHNFRLAGICEHTAATTQWLLLLGNGQDEEVMESDGRGGLVGSIAAGASGTKVQIRAVQTFNQESGKGLTRKRWEDRHKGGWSCSTVSICEWVVG</sequence>